<feature type="binding site" evidence="9">
    <location>
        <begin position="47"/>
        <end position="50"/>
    </location>
    <ligand>
        <name>substrate</name>
    </ligand>
</feature>
<feature type="non-terminal residue" evidence="15">
    <location>
        <position position="1"/>
    </location>
</feature>
<dbReference type="SUPFAM" id="SSF51735">
    <property type="entry name" value="NAD(P)-binding Rossmann-fold domains"/>
    <property type="match status" value="1"/>
</dbReference>
<feature type="domain" description="Glutamyl-tRNA reductase N-terminal" evidence="14">
    <location>
        <begin position="7"/>
        <end position="154"/>
    </location>
</feature>
<evidence type="ECO:0000256" key="4">
    <source>
        <dbReference type="ARBA" id="ARBA00022857"/>
    </source>
</evidence>
<dbReference type="GO" id="GO:0019353">
    <property type="term" value="P:protoporphyrinogen IX biosynthetic process from glutamate"/>
    <property type="evidence" value="ECO:0007669"/>
    <property type="project" value="TreeGrafter"/>
</dbReference>
<comment type="caution">
    <text evidence="15">The sequence shown here is derived from an EMBL/GenBank/DDBJ whole genome shotgun (WGS) entry which is preliminary data.</text>
</comment>
<evidence type="ECO:0000313" key="16">
    <source>
        <dbReference type="Proteomes" id="UP000429644"/>
    </source>
</evidence>
<accession>A0A7J9UW91</accession>
<dbReference type="Pfam" id="PF05201">
    <property type="entry name" value="GlutR_N"/>
    <property type="match status" value="1"/>
</dbReference>
<dbReference type="HAMAP" id="MF_00087">
    <property type="entry name" value="Glu_tRNA_reductase"/>
    <property type="match status" value="1"/>
</dbReference>
<dbReference type="Gene3D" id="3.40.50.720">
    <property type="entry name" value="NAD(P)-binding Rossmann-like Domain"/>
    <property type="match status" value="1"/>
</dbReference>
<comment type="catalytic activity">
    <reaction evidence="7">
        <text>(S)-4-amino-5-oxopentanoate + tRNA(Glu) + NADP(+) = L-glutamyl-tRNA(Glu) + NADPH + H(+)</text>
        <dbReference type="Rhea" id="RHEA:12344"/>
        <dbReference type="Rhea" id="RHEA-COMP:9663"/>
        <dbReference type="Rhea" id="RHEA-COMP:9680"/>
        <dbReference type="ChEBI" id="CHEBI:15378"/>
        <dbReference type="ChEBI" id="CHEBI:57501"/>
        <dbReference type="ChEBI" id="CHEBI:57783"/>
        <dbReference type="ChEBI" id="CHEBI:58349"/>
        <dbReference type="ChEBI" id="CHEBI:78442"/>
        <dbReference type="ChEBI" id="CHEBI:78520"/>
        <dbReference type="EC" id="1.2.1.70"/>
    </reaction>
</comment>
<keyword evidence="5 15" id="KW-0560">Oxidoreductase</keyword>
<dbReference type="SUPFAM" id="SSF69075">
    <property type="entry name" value="Glutamyl tRNA-reductase dimerization domain"/>
    <property type="match status" value="1"/>
</dbReference>
<dbReference type="GO" id="GO:0050661">
    <property type="term" value="F:NADP binding"/>
    <property type="evidence" value="ECO:0007669"/>
    <property type="project" value="InterPro"/>
</dbReference>
<organism evidence="15 16">
    <name type="scientific">Georgenia ruanii</name>
    <dbReference type="NCBI Taxonomy" id="348442"/>
    <lineage>
        <taxon>Bacteria</taxon>
        <taxon>Bacillati</taxon>
        <taxon>Actinomycetota</taxon>
        <taxon>Actinomycetes</taxon>
        <taxon>Micrococcales</taxon>
        <taxon>Bogoriellaceae</taxon>
        <taxon>Georgenia</taxon>
    </lineage>
</organism>
<dbReference type="InterPro" id="IPR018214">
    <property type="entry name" value="GluRdtase_CS"/>
</dbReference>
<dbReference type="PANTHER" id="PTHR43013">
    <property type="entry name" value="GLUTAMYL-TRNA REDUCTASE"/>
    <property type="match status" value="1"/>
</dbReference>
<proteinExistence type="inferred from homology"/>
<dbReference type="Gene3D" id="3.30.460.30">
    <property type="entry name" value="Glutamyl-tRNA reductase, N-terminal domain"/>
    <property type="match status" value="1"/>
</dbReference>
<dbReference type="InterPro" id="IPR006151">
    <property type="entry name" value="Shikm_DH/Glu-tRNA_Rdtase"/>
</dbReference>
<dbReference type="UniPathway" id="UPA00251">
    <property type="reaction ID" value="UER00316"/>
</dbReference>
<evidence type="ECO:0000256" key="3">
    <source>
        <dbReference type="ARBA" id="ARBA00012970"/>
    </source>
</evidence>
<feature type="active site" description="Nucleophile" evidence="8">
    <location>
        <position position="48"/>
    </location>
</feature>
<feature type="binding site" evidence="9">
    <location>
        <position position="108"/>
    </location>
    <ligand>
        <name>substrate</name>
    </ligand>
</feature>
<evidence type="ECO:0000256" key="11">
    <source>
        <dbReference type="PIRSR" id="PIRSR000445-4"/>
    </source>
</evidence>
<dbReference type="GO" id="GO:0008883">
    <property type="term" value="F:glutamyl-tRNA reductase activity"/>
    <property type="evidence" value="ECO:0007669"/>
    <property type="project" value="UniProtKB-EC"/>
</dbReference>
<evidence type="ECO:0000256" key="6">
    <source>
        <dbReference type="ARBA" id="ARBA00023244"/>
    </source>
</evidence>
<comment type="similarity">
    <text evidence="2">Belongs to the glutamyl-tRNA reductase family.</text>
</comment>
<evidence type="ECO:0000259" key="14">
    <source>
        <dbReference type="Pfam" id="PF05201"/>
    </source>
</evidence>
<gene>
    <name evidence="15" type="ORF">GB882_04890</name>
</gene>
<evidence type="ECO:0000259" key="12">
    <source>
        <dbReference type="Pfam" id="PF00745"/>
    </source>
</evidence>
<evidence type="ECO:0000256" key="8">
    <source>
        <dbReference type="PIRSR" id="PIRSR000445-1"/>
    </source>
</evidence>
<dbReference type="EC" id="1.2.1.70" evidence="3"/>
<dbReference type="InterPro" id="IPR000343">
    <property type="entry name" value="4pyrrol_synth_GluRdtase"/>
</dbReference>
<dbReference type="InterPro" id="IPR015896">
    <property type="entry name" value="4pyrrol_synth_GluRdtase_dimer"/>
</dbReference>
<dbReference type="InterPro" id="IPR036291">
    <property type="entry name" value="NAD(P)-bd_dom_sf"/>
</dbReference>
<dbReference type="Proteomes" id="UP000429644">
    <property type="component" value="Unassembled WGS sequence"/>
</dbReference>
<feature type="binding site" evidence="9">
    <location>
        <begin position="113"/>
        <end position="115"/>
    </location>
    <ligand>
        <name>substrate</name>
    </ligand>
</feature>
<dbReference type="Pfam" id="PF01488">
    <property type="entry name" value="Shikimate_DH"/>
    <property type="match status" value="1"/>
</dbReference>
<dbReference type="InterPro" id="IPR015895">
    <property type="entry name" value="4pyrrol_synth_GluRdtase_N"/>
</dbReference>
<evidence type="ECO:0000256" key="9">
    <source>
        <dbReference type="PIRSR" id="PIRSR000445-2"/>
    </source>
</evidence>
<keyword evidence="16" id="KW-1185">Reference proteome</keyword>
<dbReference type="Pfam" id="PF00745">
    <property type="entry name" value="GlutR_dimer"/>
    <property type="match status" value="1"/>
</dbReference>
<feature type="site" description="Important for activity" evidence="11">
    <location>
        <position position="98"/>
    </location>
</feature>
<evidence type="ECO:0000256" key="10">
    <source>
        <dbReference type="PIRSR" id="PIRSR000445-3"/>
    </source>
</evidence>
<evidence type="ECO:0000256" key="2">
    <source>
        <dbReference type="ARBA" id="ARBA00005916"/>
    </source>
</evidence>
<dbReference type="SUPFAM" id="SSF69742">
    <property type="entry name" value="Glutamyl tRNA-reductase catalytic, N-terminal domain"/>
    <property type="match status" value="1"/>
</dbReference>
<dbReference type="AlphaFoldDB" id="A0A7J9UW91"/>
<dbReference type="InterPro" id="IPR036453">
    <property type="entry name" value="GluRdtase_dimer_dom_sf"/>
</dbReference>
<feature type="domain" description="Tetrapyrrole biosynthesis glutamyl-tRNA reductase dimerisation" evidence="12">
    <location>
        <begin position="341"/>
        <end position="435"/>
    </location>
</feature>
<evidence type="ECO:0000256" key="5">
    <source>
        <dbReference type="ARBA" id="ARBA00023002"/>
    </source>
</evidence>
<evidence type="ECO:0000256" key="1">
    <source>
        <dbReference type="ARBA" id="ARBA00005059"/>
    </source>
</evidence>
<evidence type="ECO:0000313" key="15">
    <source>
        <dbReference type="EMBL" id="MPV87994.1"/>
    </source>
</evidence>
<feature type="domain" description="Quinate/shikimate 5-dehydrogenase/glutamyl-tRNA reductase" evidence="13">
    <location>
        <begin position="201"/>
        <end position="326"/>
    </location>
</feature>
<dbReference type="NCBIfam" id="NF000750">
    <property type="entry name" value="PRK00045.3-4"/>
    <property type="match status" value="1"/>
</dbReference>
<feature type="binding site" evidence="10">
    <location>
        <begin position="211"/>
        <end position="216"/>
    </location>
    <ligand>
        <name>NADP(+)</name>
        <dbReference type="ChEBI" id="CHEBI:58349"/>
    </ligand>
</feature>
<reference evidence="15 16" key="1">
    <citation type="submission" date="2019-10" db="EMBL/GenBank/DDBJ databases">
        <title>Georgenia wutianyii sp. nov. and Georgenia yuyongxinii sp. nov. isolated from plateau pika (Ochotona curzoniae) in the Qinghai-Tibet plateau of China.</title>
        <authorList>
            <person name="Tian Z."/>
        </authorList>
    </citation>
    <scope>NUCLEOTIDE SEQUENCE [LARGE SCALE GENOMIC DNA]</scope>
    <source>
        <strain evidence="15 16">JCM 15130</strain>
    </source>
</reference>
<dbReference type="PIRSF" id="PIRSF000445">
    <property type="entry name" value="4pyrrol_synth_GluRdtase"/>
    <property type="match status" value="1"/>
</dbReference>
<dbReference type="PANTHER" id="PTHR43013:SF1">
    <property type="entry name" value="GLUTAMYL-TRNA REDUCTASE"/>
    <property type="match status" value="1"/>
</dbReference>
<evidence type="ECO:0000256" key="7">
    <source>
        <dbReference type="ARBA" id="ARBA00047464"/>
    </source>
</evidence>
<dbReference type="EMBL" id="WHPD01001070">
    <property type="protein sequence ID" value="MPV87994.1"/>
    <property type="molecule type" value="Genomic_DNA"/>
</dbReference>
<evidence type="ECO:0000259" key="13">
    <source>
        <dbReference type="Pfam" id="PF01488"/>
    </source>
</evidence>
<sequence>VVLLLLTANHHDLDLADIERLSVGAPEVGRQVVADGAAVRGAVVLATCNRFEVYLDADADPEEAARAARHAVAEASGASEEDVARLMTPAVGQDAVRHLFEVASGLDSMVVGEREITGQVRRALAAARAEGLTSPLLEATLQHATRTSRQVAVATDLARAGRSVVAVALDLAGARLAHLECEREQRPWPADAHTGPVPTASWSGRRVLLVGTGSYAGASLAALRERGASDVAVWSASGRARAFAESHGVRTAPQDLAAALAAADLVVTCRGTGTPVLDLATVRAGLAARRAAGAEGPVVFVDLALRHDVDPAVAGLDDVVLVDLPTVREHAPAATAGEVARARDIVGEGIRALADDTAERQMDDAVVALRTRVADAVAAELDRLPAEGSVSAEKAAQALRRLAARLVHEPTVRARAAGREGRGAEHLRALEQVLGVAVPAPQDGPPPVATPA</sequence>
<dbReference type="PROSITE" id="PS00747">
    <property type="entry name" value="GLUTR"/>
    <property type="match status" value="1"/>
</dbReference>
<keyword evidence="6" id="KW-0627">Porphyrin biosynthesis</keyword>
<name>A0A7J9UW91_9MICO</name>
<dbReference type="InterPro" id="IPR036343">
    <property type="entry name" value="GluRdtase_N_sf"/>
</dbReference>
<keyword evidence="4 10" id="KW-0521">NADP</keyword>
<comment type="pathway">
    <text evidence="1">Porphyrin-containing compound metabolism; protoporphyrin-IX biosynthesis; 5-aminolevulinate from L-glutamyl-tRNA(Glu): step 1/2.</text>
</comment>
<protein>
    <recommendedName>
        <fullName evidence="3">glutamyl-tRNA reductase</fullName>
        <ecNumber evidence="3">1.2.1.70</ecNumber>
    </recommendedName>
</protein>
<feature type="binding site" evidence="9">
    <location>
        <position position="119"/>
    </location>
    <ligand>
        <name>substrate</name>
    </ligand>
</feature>